<accession>A0A0S7BMD2</accession>
<evidence type="ECO:0000313" key="3">
    <source>
        <dbReference type="Proteomes" id="UP000055060"/>
    </source>
</evidence>
<gene>
    <name evidence="2" type="ORF">LARV_03478</name>
</gene>
<dbReference type="AlphaFoldDB" id="A0A0S7BMD2"/>
<keyword evidence="1" id="KW-0732">Signal</keyword>
<organism evidence="2">
    <name type="scientific">Longilinea arvoryzae</name>
    <dbReference type="NCBI Taxonomy" id="360412"/>
    <lineage>
        <taxon>Bacteria</taxon>
        <taxon>Bacillati</taxon>
        <taxon>Chloroflexota</taxon>
        <taxon>Anaerolineae</taxon>
        <taxon>Anaerolineales</taxon>
        <taxon>Anaerolineaceae</taxon>
        <taxon>Longilinea</taxon>
    </lineage>
</organism>
<name>A0A0S7BMD2_9CHLR</name>
<evidence type="ECO:0000313" key="2">
    <source>
        <dbReference type="EMBL" id="GAP15686.1"/>
    </source>
</evidence>
<feature type="chain" id="PRO_5006633027" description="DUF4198 domain-containing protein" evidence="1">
    <location>
        <begin position="29"/>
        <end position="311"/>
    </location>
</feature>
<dbReference type="STRING" id="360412.LARV_03478"/>
<protein>
    <recommendedName>
        <fullName evidence="4">DUF4198 domain-containing protein</fullName>
    </recommendedName>
</protein>
<evidence type="ECO:0000256" key="1">
    <source>
        <dbReference type="SAM" id="SignalP"/>
    </source>
</evidence>
<dbReference type="EMBL" id="DF967972">
    <property type="protein sequence ID" value="GAP15686.1"/>
    <property type="molecule type" value="Genomic_DNA"/>
</dbReference>
<evidence type="ECO:0008006" key="4">
    <source>
        <dbReference type="Google" id="ProtNLM"/>
    </source>
</evidence>
<proteinExistence type="predicted"/>
<feature type="signal peptide" evidence="1">
    <location>
        <begin position="1"/>
        <end position="28"/>
    </location>
</feature>
<sequence>MKLRPIHVLALLVLVSSLLSAPRQSAQADLQVTGGVMIHSVLPDKVCVGDQLTLHGAAGITLMEDLPDSLAWLPVTRVDIHAQLGQVTPQQIIQENDFYYFQFTYTATKPGQETLTLTLNDDLASTQETFQVEDHCDYDAYLTEVALFTADMEGEHFQSLSHITGSGTLKRDRQGSQIYQGDGTWHLEEITLSKPSECVQYSVPPLIMSGPFELDGRLADEGDTIDVLLSFLPRQGDPIRHGDAICIDADGNVGTAWGLITEGDPALASKINATFPAGGGSQAVEMTGAGLEMVQSVGDLDYTATLTLLPH</sequence>
<keyword evidence="3" id="KW-1185">Reference proteome</keyword>
<reference evidence="2" key="1">
    <citation type="submission" date="2015-07" db="EMBL/GenBank/DDBJ databases">
        <title>Draft Genome Sequences of Anaerolinea thermolimosa IMO-1, Bellilinea caldifistulae GOMI-1, Leptolinea tardivitalis YMTK-2, Levilinea saccharolytica KIBI-1,Longilinea arvoryzae KOME-1, Previously Described as Members of the Anaerolineaceae (Chloroflexi).</title>
        <authorList>
            <person name="Sekiguchi Y."/>
            <person name="Ohashi A."/>
            <person name="Matsuura N."/>
            <person name="Tourlousse M.D."/>
        </authorList>
    </citation>
    <scope>NUCLEOTIDE SEQUENCE [LARGE SCALE GENOMIC DNA]</scope>
    <source>
        <strain evidence="2">KOME-1</strain>
    </source>
</reference>
<dbReference type="RefSeq" id="WP_075074846.1">
    <property type="nucleotide sequence ID" value="NZ_DF967972.1"/>
</dbReference>
<dbReference type="Proteomes" id="UP000055060">
    <property type="component" value="Unassembled WGS sequence"/>
</dbReference>